<evidence type="ECO:0000313" key="2">
    <source>
        <dbReference type="Proteomes" id="UP001055879"/>
    </source>
</evidence>
<reference evidence="1 2" key="2">
    <citation type="journal article" date="2022" name="Mol. Ecol. Resour.">
        <title>The genomes of chicory, endive, great burdock and yacon provide insights into Asteraceae paleo-polyploidization history and plant inulin production.</title>
        <authorList>
            <person name="Fan W."/>
            <person name="Wang S."/>
            <person name="Wang H."/>
            <person name="Wang A."/>
            <person name="Jiang F."/>
            <person name="Liu H."/>
            <person name="Zhao H."/>
            <person name="Xu D."/>
            <person name="Zhang Y."/>
        </authorList>
    </citation>
    <scope>NUCLEOTIDE SEQUENCE [LARGE SCALE GENOMIC DNA]</scope>
    <source>
        <strain evidence="2">cv. Niubang</strain>
    </source>
</reference>
<dbReference type="EMBL" id="CM042055">
    <property type="protein sequence ID" value="KAI3703060.1"/>
    <property type="molecule type" value="Genomic_DNA"/>
</dbReference>
<keyword evidence="2" id="KW-1185">Reference proteome</keyword>
<sequence>MFEVVYLRLPLPSSNLVASVSNSSSFELWHARLGHLSLARIKSLANSGVLGNCVSSDSISCLSCKLGKHHALSFETNEFNSTSAFDLIHSDVWGPTPHPSMGGARYFVIFVDDHTRFTWIYLMKHRSELPKIYIMFARIIHTQFSKPIKILSADNAMEYKESSLLSFLQSQGTLSQYSCPGTSPQNGRAERKHRHILDTVRTLLISAKCPERFWGEAAFTAVYTINRHPTPLLKHKSPYEALYNIIPAYELLKFGVVPVLFSYNPMNIPNLNLAPDFPASLDMFRESPNLTPPFFTDASVSLDSLQSDIISPPPIVPTPSESVSPSFPVHHQSSAPSAQPTSEVPTESLAPETTQSQNVRRSERVRQVPSHLRDYHVYATLLSNHEPTSYKEASSNSDWQKAMDEELQALDKAQTWDFVPLPPGKKPIGSKWVFKIKTKSDGSIDRYKARLVAKGFNQEYGIDYEETFAPVARVTSVCSLLAIAATKQWPLFQIDVKNAFLNGDLSEEVYMTPPPGVRLPQGHVCRLRKALYGLKKAPRAWFEKFSSTITSLGFAPSNYDLGLFTRTTEAGTILLLLYVDDMIITGSDSTGIANLKSSLSSCFEMKDLGSLHYFLGLEVLSDPSGLYLCQAKYTSDLLSKAGITDNKTASTPLEHNLHLAPNVGPPLRDPTLYRQLVGSLVYLTVTRPDIAYVVHTVSQFMSAPCSDHYAAVLLILRYLKGTMFHGLHFPSTSSLILRGFSDADWDNDMTDRRSTTGYCFFLGDSLISWRSKKQSLTARSSTEAEYRALVDTAQELVWLRWLLSDMGAPQQSPTSLWCDNNSAIQIAHNDVFHERTKHIEIDCHFVRQHVTRKTIQLLPISTRSTD</sequence>
<name>A0ACB9A3V0_ARCLA</name>
<dbReference type="Proteomes" id="UP001055879">
    <property type="component" value="Linkage Group LG09"/>
</dbReference>
<protein>
    <submittedName>
        <fullName evidence="1">Uncharacterized protein</fullName>
    </submittedName>
</protein>
<reference evidence="2" key="1">
    <citation type="journal article" date="2022" name="Mol. Ecol. Resour.">
        <title>The genomes of chicory, endive, great burdock and yacon provide insights into Asteraceae palaeo-polyploidization history and plant inulin production.</title>
        <authorList>
            <person name="Fan W."/>
            <person name="Wang S."/>
            <person name="Wang H."/>
            <person name="Wang A."/>
            <person name="Jiang F."/>
            <person name="Liu H."/>
            <person name="Zhao H."/>
            <person name="Xu D."/>
            <person name="Zhang Y."/>
        </authorList>
    </citation>
    <scope>NUCLEOTIDE SEQUENCE [LARGE SCALE GENOMIC DNA]</scope>
    <source>
        <strain evidence="2">cv. Niubang</strain>
    </source>
</reference>
<gene>
    <name evidence="1" type="ORF">L6452_28815</name>
</gene>
<organism evidence="1 2">
    <name type="scientific">Arctium lappa</name>
    <name type="common">Greater burdock</name>
    <name type="synonym">Lappa major</name>
    <dbReference type="NCBI Taxonomy" id="4217"/>
    <lineage>
        <taxon>Eukaryota</taxon>
        <taxon>Viridiplantae</taxon>
        <taxon>Streptophyta</taxon>
        <taxon>Embryophyta</taxon>
        <taxon>Tracheophyta</taxon>
        <taxon>Spermatophyta</taxon>
        <taxon>Magnoliopsida</taxon>
        <taxon>eudicotyledons</taxon>
        <taxon>Gunneridae</taxon>
        <taxon>Pentapetalae</taxon>
        <taxon>asterids</taxon>
        <taxon>campanulids</taxon>
        <taxon>Asterales</taxon>
        <taxon>Asteraceae</taxon>
        <taxon>Carduoideae</taxon>
        <taxon>Cardueae</taxon>
        <taxon>Arctiinae</taxon>
        <taxon>Arctium</taxon>
    </lineage>
</organism>
<proteinExistence type="predicted"/>
<evidence type="ECO:0000313" key="1">
    <source>
        <dbReference type="EMBL" id="KAI3703060.1"/>
    </source>
</evidence>
<accession>A0ACB9A3V0</accession>
<comment type="caution">
    <text evidence="1">The sequence shown here is derived from an EMBL/GenBank/DDBJ whole genome shotgun (WGS) entry which is preliminary data.</text>
</comment>